<name>A0A067SIP3_GALM3</name>
<feature type="compositionally biased region" description="Acidic residues" evidence="1">
    <location>
        <begin position="17"/>
        <end position="26"/>
    </location>
</feature>
<feature type="compositionally biased region" description="Basic residues" evidence="1">
    <location>
        <begin position="1"/>
        <end position="11"/>
    </location>
</feature>
<sequence length="457" mass="51285">MPPKRNKRKLAKGKDDAGDDVFVPDEVDPRKAPVPKPMIESYTCPLGSDGNHRSAEGVEKAVIRAAKRAAHCWENYAPTFKIKGLKLSTLEKRPKNAKADIEKANIIIKSMENMEADAGSARYLDEDGKPLVCVFSRRLLPNPTDQPPTGTSKPSVPYYTGSEGRTLTDYKSASPLFWDGIPKNVLTRYHEAAQMLHAHVPPVANVKDIRHPSDKVMKYTFTHNPESSVVNETVEYYRHGLSSGALIGQERTGAWHGVHAWAQQGHPDGPLIQSRDMSSKTCTGQRHVRQFYQLTRPVALHIKERFRVAFPEYFSKYEAAFEAGVWEKEDPGPFLGRVTVWKLQVETHQDGLDEGPAAIFNYGSYTGGILYLPDLRVKISYEPGELVFLMAGRLYHHVSEWVPKPKEKEDKLTPGRVGNVFFFPKISYERLKDKPPGWNYRTSSGSCPDVGPSTVLK</sequence>
<protein>
    <submittedName>
        <fullName evidence="2">Uncharacterized protein</fullName>
    </submittedName>
</protein>
<dbReference type="Proteomes" id="UP000027222">
    <property type="component" value="Unassembled WGS sequence"/>
</dbReference>
<feature type="region of interest" description="Disordered" evidence="1">
    <location>
        <begin position="1"/>
        <end position="38"/>
    </location>
</feature>
<dbReference type="Gene3D" id="3.60.130.30">
    <property type="match status" value="1"/>
</dbReference>
<evidence type="ECO:0000256" key="1">
    <source>
        <dbReference type="SAM" id="MobiDB-lite"/>
    </source>
</evidence>
<evidence type="ECO:0000313" key="2">
    <source>
        <dbReference type="EMBL" id="KDR66633.1"/>
    </source>
</evidence>
<proteinExistence type="predicted"/>
<dbReference type="AlphaFoldDB" id="A0A067SIP3"/>
<keyword evidence="3" id="KW-1185">Reference proteome</keyword>
<accession>A0A067SIP3</accession>
<gene>
    <name evidence="2" type="ORF">GALMADRAFT_147679</name>
</gene>
<evidence type="ECO:0000313" key="3">
    <source>
        <dbReference type="Proteomes" id="UP000027222"/>
    </source>
</evidence>
<dbReference type="OrthoDB" id="2658103at2759"/>
<dbReference type="HOGENOM" id="CLU_598577_0_0_1"/>
<dbReference type="EMBL" id="KL142421">
    <property type="protein sequence ID" value="KDR66633.1"/>
    <property type="molecule type" value="Genomic_DNA"/>
</dbReference>
<reference evidence="3" key="1">
    <citation type="journal article" date="2014" name="Proc. Natl. Acad. Sci. U.S.A.">
        <title>Extensive sampling of basidiomycete genomes demonstrates inadequacy of the white-rot/brown-rot paradigm for wood decay fungi.</title>
        <authorList>
            <person name="Riley R."/>
            <person name="Salamov A.A."/>
            <person name="Brown D.W."/>
            <person name="Nagy L.G."/>
            <person name="Floudas D."/>
            <person name="Held B.W."/>
            <person name="Levasseur A."/>
            <person name="Lombard V."/>
            <person name="Morin E."/>
            <person name="Otillar R."/>
            <person name="Lindquist E.A."/>
            <person name="Sun H."/>
            <person name="LaButti K.M."/>
            <person name="Schmutz J."/>
            <person name="Jabbour D."/>
            <person name="Luo H."/>
            <person name="Baker S.E."/>
            <person name="Pisabarro A.G."/>
            <person name="Walton J.D."/>
            <person name="Blanchette R.A."/>
            <person name="Henrissat B."/>
            <person name="Martin F."/>
            <person name="Cullen D."/>
            <person name="Hibbett D.S."/>
            <person name="Grigoriev I.V."/>
        </authorList>
    </citation>
    <scope>NUCLEOTIDE SEQUENCE [LARGE SCALE GENOMIC DNA]</scope>
    <source>
        <strain evidence="3">CBS 339.88</strain>
    </source>
</reference>
<organism evidence="2 3">
    <name type="scientific">Galerina marginata (strain CBS 339.88)</name>
    <dbReference type="NCBI Taxonomy" id="685588"/>
    <lineage>
        <taxon>Eukaryota</taxon>
        <taxon>Fungi</taxon>
        <taxon>Dikarya</taxon>
        <taxon>Basidiomycota</taxon>
        <taxon>Agaricomycotina</taxon>
        <taxon>Agaricomycetes</taxon>
        <taxon>Agaricomycetidae</taxon>
        <taxon>Agaricales</taxon>
        <taxon>Agaricineae</taxon>
        <taxon>Strophariaceae</taxon>
        <taxon>Galerina</taxon>
    </lineage>
</organism>